<dbReference type="InterPro" id="IPR036097">
    <property type="entry name" value="HisK_dim/P_sf"/>
</dbReference>
<evidence type="ECO:0000256" key="8">
    <source>
        <dbReference type="ARBA" id="ARBA00022741"/>
    </source>
</evidence>
<evidence type="ECO:0000256" key="2">
    <source>
        <dbReference type="ARBA" id="ARBA00004651"/>
    </source>
</evidence>
<dbReference type="InterPro" id="IPR000014">
    <property type="entry name" value="PAS"/>
</dbReference>
<dbReference type="Pfam" id="PF00072">
    <property type="entry name" value="Response_reg"/>
    <property type="match status" value="1"/>
</dbReference>
<dbReference type="PROSITE" id="PS50112">
    <property type="entry name" value="PAS"/>
    <property type="match status" value="1"/>
</dbReference>
<keyword evidence="11 16" id="KW-1133">Transmembrane helix</keyword>
<evidence type="ECO:0000256" key="3">
    <source>
        <dbReference type="ARBA" id="ARBA00012438"/>
    </source>
</evidence>
<dbReference type="SMART" id="SM00086">
    <property type="entry name" value="PAC"/>
    <property type="match status" value="1"/>
</dbReference>
<feature type="domain" description="Response regulatory" evidence="18">
    <location>
        <begin position="754"/>
        <end position="870"/>
    </location>
</feature>
<dbReference type="CDD" id="cd00156">
    <property type="entry name" value="REC"/>
    <property type="match status" value="1"/>
</dbReference>
<evidence type="ECO:0000256" key="12">
    <source>
        <dbReference type="ARBA" id="ARBA00023136"/>
    </source>
</evidence>
<dbReference type="InterPro" id="IPR003660">
    <property type="entry name" value="HAMP_dom"/>
</dbReference>
<dbReference type="CDD" id="cd18774">
    <property type="entry name" value="PDC2_HK_sensor"/>
    <property type="match status" value="1"/>
</dbReference>
<dbReference type="Gene3D" id="3.30.450.20">
    <property type="entry name" value="PAS domain"/>
    <property type="match status" value="2"/>
</dbReference>
<evidence type="ECO:0000259" key="19">
    <source>
        <dbReference type="PROSITE" id="PS50112"/>
    </source>
</evidence>
<accession>A0A4D8R7K5</accession>
<feature type="domain" description="PAS" evidence="19">
    <location>
        <begin position="375"/>
        <end position="444"/>
    </location>
</feature>
<evidence type="ECO:0000259" key="17">
    <source>
        <dbReference type="PROSITE" id="PS50109"/>
    </source>
</evidence>
<evidence type="ECO:0000256" key="7">
    <source>
        <dbReference type="ARBA" id="ARBA00022692"/>
    </source>
</evidence>
<gene>
    <name evidence="22" type="ORF">D3869_15470</name>
</gene>
<evidence type="ECO:0000259" key="21">
    <source>
        <dbReference type="PROSITE" id="PS50885"/>
    </source>
</evidence>
<dbReference type="Pfam" id="PF00989">
    <property type="entry name" value="PAS"/>
    <property type="match status" value="1"/>
</dbReference>
<dbReference type="Pfam" id="PF02743">
    <property type="entry name" value="dCache_1"/>
    <property type="match status" value="1"/>
</dbReference>
<dbReference type="InterPro" id="IPR005467">
    <property type="entry name" value="His_kinase_dom"/>
</dbReference>
<dbReference type="PROSITE" id="PS50109">
    <property type="entry name" value="HIS_KIN"/>
    <property type="match status" value="1"/>
</dbReference>
<dbReference type="FunFam" id="3.30.450.20:FF:000060">
    <property type="entry name" value="Sensor protein FixL"/>
    <property type="match status" value="1"/>
</dbReference>
<dbReference type="SUPFAM" id="SSF55874">
    <property type="entry name" value="ATPase domain of HSP90 chaperone/DNA topoisomerase II/histidine kinase"/>
    <property type="match status" value="1"/>
</dbReference>
<evidence type="ECO:0000256" key="11">
    <source>
        <dbReference type="ARBA" id="ARBA00022989"/>
    </source>
</evidence>
<evidence type="ECO:0000256" key="6">
    <source>
        <dbReference type="ARBA" id="ARBA00022679"/>
    </source>
</evidence>
<dbReference type="EMBL" id="CP032346">
    <property type="protein sequence ID" value="QCO16706.1"/>
    <property type="molecule type" value="Genomic_DNA"/>
</dbReference>
<dbReference type="PROSITE" id="PS50110">
    <property type="entry name" value="RESPONSE_REGULATORY"/>
    <property type="match status" value="1"/>
</dbReference>
<feature type="modified residue" description="4-aspartylphosphate" evidence="15">
    <location>
        <position position="804"/>
    </location>
</feature>
<dbReference type="GO" id="GO:0005524">
    <property type="term" value="F:ATP binding"/>
    <property type="evidence" value="ECO:0007669"/>
    <property type="project" value="UniProtKB-KW"/>
</dbReference>
<dbReference type="SUPFAM" id="SSF55785">
    <property type="entry name" value="PYP-like sensor domain (PAS domain)"/>
    <property type="match status" value="1"/>
</dbReference>
<dbReference type="PROSITE" id="PS50885">
    <property type="entry name" value="HAMP"/>
    <property type="match status" value="1"/>
</dbReference>
<dbReference type="InterPro" id="IPR001610">
    <property type="entry name" value="PAC"/>
</dbReference>
<dbReference type="InterPro" id="IPR036890">
    <property type="entry name" value="HATPase_C_sf"/>
</dbReference>
<dbReference type="PRINTS" id="PR00344">
    <property type="entry name" value="BCTRLSENSOR"/>
</dbReference>
<dbReference type="CDD" id="cd00130">
    <property type="entry name" value="PAS"/>
    <property type="match status" value="1"/>
</dbReference>
<dbReference type="InterPro" id="IPR035965">
    <property type="entry name" value="PAS-like_dom_sf"/>
</dbReference>
<dbReference type="InterPro" id="IPR001789">
    <property type="entry name" value="Sig_transdc_resp-reg_receiver"/>
</dbReference>
<evidence type="ECO:0000256" key="13">
    <source>
        <dbReference type="ARBA" id="ARBA00059827"/>
    </source>
</evidence>
<evidence type="ECO:0000256" key="10">
    <source>
        <dbReference type="ARBA" id="ARBA00022840"/>
    </source>
</evidence>
<dbReference type="PANTHER" id="PTHR43047">
    <property type="entry name" value="TWO-COMPONENT HISTIDINE PROTEIN KINASE"/>
    <property type="match status" value="1"/>
</dbReference>
<evidence type="ECO:0000256" key="5">
    <source>
        <dbReference type="ARBA" id="ARBA00022553"/>
    </source>
</evidence>
<dbReference type="GO" id="GO:0000155">
    <property type="term" value="F:phosphorelay sensor kinase activity"/>
    <property type="evidence" value="ECO:0007669"/>
    <property type="project" value="InterPro"/>
</dbReference>
<evidence type="ECO:0000313" key="23">
    <source>
        <dbReference type="Proteomes" id="UP000298693"/>
    </source>
</evidence>
<evidence type="ECO:0000256" key="15">
    <source>
        <dbReference type="PROSITE-ProRule" id="PRU00169"/>
    </source>
</evidence>
<evidence type="ECO:0000259" key="18">
    <source>
        <dbReference type="PROSITE" id="PS50110"/>
    </source>
</evidence>
<dbReference type="Proteomes" id="UP000298693">
    <property type="component" value="Plasmid p1"/>
</dbReference>
<sequence length="874" mass="95578">MSPNRETPQRSTGRSNRRPMWLLRPQRVRSWLVLLVMAVAMPLVLFSVFLLIRNVDAQARQTEQLVLDRTRLLAEDVEREVSRQIAAAEVLSTSESLTTEDLAAFHRQAVVVRDRLGTNVVLRDPQGRQLVNSRVPWGAALPDGTVFEADQRVIDTGRPQITGLFIGDISRTPLLAVVAPVIRDGRIRYLLNVTIPQERLQAIVSPERIPAGWRAGVIDQDGVVIARSHLSEQLVGKPLPTSLWSGMQNMPDGIHHAVNLEGVEAIQAYSRSRSFGWVVATSVPTALVAFPARHTLLLFTGGGLLLLLTGIGAAVLFGRRLTRSVSQLAGAAEALGAGHPVPPPDGGVAEMEAVGRAIRNAADLIRRREAALAESEARHRAIVQTAVDAMLVIDETGTIQSFNPAAERIFGYEAGEAVGRNIRILMPEPYHSAHDGYLEAYQSTGEKKIIGIGREVEGRHKDGSIFPIELAVTEWTTGERRYFTGIVRNITERRRAEDALRASKAEADRANVAKSKFLAAASHDLRQPVQAMMLFQSALAERLDGHPAAPLLDSMGLAMDGLRMLLDSLLDVSKLDAGLIVPQLQDLPIGPIMEQLGAEYHPQAEAKGLRLRVVPCALTVRSDPALLMRILRNLVENALRYTERGGLLIGCRRRGDRLLIEVMDSGIGIPANQHEEIFEEFYQVANQERDRSKGLGLGLAVVRRLARLLGHTIHLRSRMGAGSAFGVDVPLIARHATRSEPVRARLMAADGRGMILVIDDEPLIRHGLQAMLEGWGYRVLTAGSIEDAVRHVESGEWPSAILADYRLRDGETGLDAIRAVSKRLRTPVPATIITGDTAPERLAEARAGGHTLLHKPIAAHELRNAVVEMMPAAD</sequence>
<dbReference type="AlphaFoldDB" id="A0A4D8R7K5"/>
<keyword evidence="6" id="KW-0808">Transferase</keyword>
<keyword evidence="7 16" id="KW-0812">Transmembrane</keyword>
<dbReference type="CDD" id="cd00082">
    <property type="entry name" value="HisKA"/>
    <property type="match status" value="1"/>
</dbReference>
<feature type="transmembrane region" description="Helical" evidence="16">
    <location>
        <begin position="296"/>
        <end position="317"/>
    </location>
</feature>
<dbReference type="Pfam" id="PF00512">
    <property type="entry name" value="HisKA"/>
    <property type="match status" value="1"/>
</dbReference>
<dbReference type="InterPro" id="IPR003594">
    <property type="entry name" value="HATPase_dom"/>
</dbReference>
<feature type="domain" description="Histidine kinase" evidence="17">
    <location>
        <begin position="520"/>
        <end position="733"/>
    </location>
</feature>
<evidence type="ECO:0000256" key="9">
    <source>
        <dbReference type="ARBA" id="ARBA00022777"/>
    </source>
</evidence>
<dbReference type="Pfam" id="PF02518">
    <property type="entry name" value="HATPase_c"/>
    <property type="match status" value="1"/>
</dbReference>
<keyword evidence="5 15" id="KW-0597">Phosphoprotein</keyword>
<dbReference type="GO" id="GO:0009927">
    <property type="term" value="F:histidine phosphotransfer kinase activity"/>
    <property type="evidence" value="ECO:0007669"/>
    <property type="project" value="TreeGrafter"/>
</dbReference>
<dbReference type="Gene3D" id="3.30.565.10">
    <property type="entry name" value="Histidine kinase-like ATPase, C-terminal domain"/>
    <property type="match status" value="1"/>
</dbReference>
<evidence type="ECO:0000259" key="20">
    <source>
        <dbReference type="PROSITE" id="PS50113"/>
    </source>
</evidence>
<dbReference type="GO" id="GO:0005886">
    <property type="term" value="C:plasma membrane"/>
    <property type="evidence" value="ECO:0007669"/>
    <property type="project" value="UniProtKB-SubCell"/>
</dbReference>
<evidence type="ECO:0000256" key="14">
    <source>
        <dbReference type="ARBA" id="ARBA00070616"/>
    </source>
</evidence>
<dbReference type="EC" id="2.7.13.3" evidence="3"/>
<keyword evidence="10" id="KW-0067">ATP-binding</keyword>
<keyword evidence="4" id="KW-1003">Cell membrane</keyword>
<feature type="domain" description="PAC" evidence="20">
    <location>
        <begin position="452"/>
        <end position="502"/>
    </location>
</feature>
<organism evidence="22 23">
    <name type="scientific">Azospirillum brasilense</name>
    <dbReference type="NCBI Taxonomy" id="192"/>
    <lineage>
        <taxon>Bacteria</taxon>
        <taxon>Pseudomonadati</taxon>
        <taxon>Pseudomonadota</taxon>
        <taxon>Alphaproteobacteria</taxon>
        <taxon>Rhodospirillales</taxon>
        <taxon>Azospirillaceae</taxon>
        <taxon>Azospirillum</taxon>
    </lineage>
</organism>
<keyword evidence="22" id="KW-0614">Plasmid</keyword>
<dbReference type="InterPro" id="IPR003661">
    <property type="entry name" value="HisK_dim/P_dom"/>
</dbReference>
<dbReference type="Gene3D" id="1.10.287.130">
    <property type="match status" value="1"/>
</dbReference>
<proteinExistence type="predicted"/>
<dbReference type="SUPFAM" id="SSF47384">
    <property type="entry name" value="Homodimeric domain of signal transducing histidine kinase"/>
    <property type="match status" value="1"/>
</dbReference>
<name>A0A4D8R7K5_AZOBR</name>
<comment type="catalytic activity">
    <reaction evidence="1">
        <text>ATP + protein L-histidine = ADP + protein N-phospho-L-histidine.</text>
        <dbReference type="EC" id="2.7.13.3"/>
    </reaction>
</comment>
<evidence type="ECO:0000256" key="4">
    <source>
        <dbReference type="ARBA" id="ARBA00022475"/>
    </source>
</evidence>
<dbReference type="SMART" id="SM00448">
    <property type="entry name" value="REC"/>
    <property type="match status" value="1"/>
</dbReference>
<dbReference type="InterPro" id="IPR033479">
    <property type="entry name" value="dCache_1"/>
</dbReference>
<dbReference type="InterPro" id="IPR011006">
    <property type="entry name" value="CheY-like_superfamily"/>
</dbReference>
<keyword evidence="12 16" id="KW-0472">Membrane</keyword>
<dbReference type="SMART" id="SM00387">
    <property type="entry name" value="HATPase_c"/>
    <property type="match status" value="1"/>
</dbReference>
<feature type="domain" description="HAMP" evidence="21">
    <location>
        <begin position="319"/>
        <end position="370"/>
    </location>
</feature>
<evidence type="ECO:0000256" key="1">
    <source>
        <dbReference type="ARBA" id="ARBA00000085"/>
    </source>
</evidence>
<dbReference type="PANTHER" id="PTHR43047:SF9">
    <property type="entry name" value="HISTIDINE KINASE"/>
    <property type="match status" value="1"/>
</dbReference>
<dbReference type="PROSITE" id="PS50113">
    <property type="entry name" value="PAC"/>
    <property type="match status" value="1"/>
</dbReference>
<dbReference type="FunFam" id="3.30.565.10:FF:000049">
    <property type="entry name" value="Two-component sensor histidine kinase"/>
    <property type="match status" value="1"/>
</dbReference>
<dbReference type="InterPro" id="IPR000700">
    <property type="entry name" value="PAS-assoc_C"/>
</dbReference>
<geneLocation type="plasmid" evidence="22">
    <name>p1</name>
</geneLocation>
<dbReference type="SUPFAM" id="SSF52172">
    <property type="entry name" value="CheY-like"/>
    <property type="match status" value="1"/>
</dbReference>
<keyword evidence="8" id="KW-0547">Nucleotide-binding</keyword>
<protein>
    <recommendedName>
        <fullName evidence="14">Sensor protein FixL</fullName>
        <ecNumber evidence="3">2.7.13.3</ecNumber>
    </recommendedName>
</protein>
<dbReference type="NCBIfam" id="TIGR00229">
    <property type="entry name" value="sensory_box"/>
    <property type="match status" value="1"/>
</dbReference>
<dbReference type="SMART" id="SM00388">
    <property type="entry name" value="HisKA"/>
    <property type="match status" value="1"/>
</dbReference>
<dbReference type="GO" id="GO:0006355">
    <property type="term" value="P:regulation of DNA-templated transcription"/>
    <property type="evidence" value="ECO:0007669"/>
    <property type="project" value="InterPro"/>
</dbReference>
<reference evidence="22 23" key="1">
    <citation type="submission" date="2018-09" db="EMBL/GenBank/DDBJ databases">
        <title>Whole genome based analysis of evolution and adaptive divergence in Indian and Brazilian strains of Azospirillum brasilense.</title>
        <authorList>
            <person name="Singh C."/>
            <person name="Tripathi A.K."/>
        </authorList>
    </citation>
    <scope>NUCLEOTIDE SEQUENCE [LARGE SCALE GENOMIC DNA]</scope>
    <source>
        <strain evidence="22 23">MTCC4039</strain>
        <plasmid evidence="22 23">p1</plasmid>
    </source>
</reference>
<feature type="transmembrane region" description="Helical" evidence="16">
    <location>
        <begin position="31"/>
        <end position="52"/>
    </location>
</feature>
<dbReference type="Gene3D" id="3.40.50.2300">
    <property type="match status" value="1"/>
</dbReference>
<dbReference type="SMART" id="SM00091">
    <property type="entry name" value="PAS"/>
    <property type="match status" value="1"/>
</dbReference>
<keyword evidence="9" id="KW-0418">Kinase</keyword>
<dbReference type="InterPro" id="IPR004358">
    <property type="entry name" value="Sig_transdc_His_kin-like_C"/>
</dbReference>
<comment type="subcellular location">
    <subcellularLocation>
        <location evidence="2">Cell membrane</location>
        <topology evidence="2">Multi-pass membrane protein</topology>
    </subcellularLocation>
</comment>
<dbReference type="InterPro" id="IPR013767">
    <property type="entry name" value="PAS_fold"/>
</dbReference>
<evidence type="ECO:0000256" key="16">
    <source>
        <dbReference type="SAM" id="Phobius"/>
    </source>
</evidence>
<comment type="function">
    <text evidence="13">Putative oxygen sensor; modulates the activity of FixJ, a transcriptional activator of nitrogen fixation fixK gene. FixL probably acts as a kinase that phosphorylates FixJ.</text>
</comment>
<evidence type="ECO:0000313" key="22">
    <source>
        <dbReference type="EMBL" id="QCO16706.1"/>
    </source>
</evidence>